<dbReference type="AlphaFoldDB" id="A0A8B3BY33"/>
<dbReference type="EMBL" id="QRLN01000005">
    <property type="protein sequence ID" value="RHJ14477.1"/>
    <property type="molecule type" value="Genomic_DNA"/>
</dbReference>
<organism evidence="1 2">
    <name type="scientific">Mediterraneibacter gnavus</name>
    <name type="common">Ruminococcus gnavus</name>
    <dbReference type="NCBI Taxonomy" id="33038"/>
    <lineage>
        <taxon>Bacteria</taxon>
        <taxon>Bacillati</taxon>
        <taxon>Bacillota</taxon>
        <taxon>Clostridia</taxon>
        <taxon>Lachnospirales</taxon>
        <taxon>Lachnospiraceae</taxon>
        <taxon>Mediterraneibacter</taxon>
    </lineage>
</organism>
<protein>
    <submittedName>
        <fullName evidence="1">Uncharacterized protein</fullName>
    </submittedName>
</protein>
<dbReference type="InterPro" id="IPR016181">
    <property type="entry name" value="Acyl_CoA_acyltransferase"/>
</dbReference>
<evidence type="ECO:0000313" key="1">
    <source>
        <dbReference type="EMBL" id="RHJ14477.1"/>
    </source>
</evidence>
<dbReference type="SUPFAM" id="SSF55729">
    <property type="entry name" value="Acyl-CoA N-acyltransferases (Nat)"/>
    <property type="match status" value="1"/>
</dbReference>
<name>A0A8B3BY33_MEDGN</name>
<proteinExistence type="predicted"/>
<dbReference type="RefSeq" id="WP_118341388.1">
    <property type="nucleotide sequence ID" value="NZ_QRLN01000005.1"/>
</dbReference>
<comment type="caution">
    <text evidence="1">The sequence shown here is derived from an EMBL/GenBank/DDBJ whole genome shotgun (WGS) entry which is preliminary data.</text>
</comment>
<sequence>MIRFEVKKKLYKYERIIFPEKTVESKCDISRYMRFYDIPENLKNIIFDTYRTPVTNLFETEEEIQARYSKDVRYEVRRAGREEISYKVYDNLDIKKNNELILDVETKYYTFCDQIDMPELKHNLNKTEFEIMIENGNIVISKAEFLNGWTYHVYQVDGKHVLLWFSFSDYRKENANKSLAGWANRGLHNFDILYFKNSGYELYDWGNIASEQTPNHIDKFKMAFGGEIKTAYCCFVGNTFKGKFLIKLREMRNKR</sequence>
<dbReference type="Proteomes" id="UP000283992">
    <property type="component" value="Unassembled WGS sequence"/>
</dbReference>
<dbReference type="Gene3D" id="3.40.630.30">
    <property type="match status" value="1"/>
</dbReference>
<accession>A0A8B3BY33</accession>
<gene>
    <name evidence="1" type="ORF">DW142_05090</name>
</gene>
<reference evidence="1 2" key="1">
    <citation type="submission" date="2018-08" db="EMBL/GenBank/DDBJ databases">
        <title>A genome reference for cultivated species of the human gut microbiota.</title>
        <authorList>
            <person name="Zou Y."/>
            <person name="Xue W."/>
            <person name="Luo G."/>
        </authorList>
    </citation>
    <scope>NUCLEOTIDE SEQUENCE [LARGE SCALE GENOMIC DNA]</scope>
    <source>
        <strain evidence="1 2">AM12-54</strain>
    </source>
</reference>
<evidence type="ECO:0000313" key="2">
    <source>
        <dbReference type="Proteomes" id="UP000283992"/>
    </source>
</evidence>